<keyword evidence="2 6" id="KW-0378">Hydrolase</keyword>
<evidence type="ECO:0000259" key="5">
    <source>
        <dbReference type="Pfam" id="PF00149"/>
    </source>
</evidence>
<evidence type="ECO:0000256" key="4">
    <source>
        <dbReference type="ARBA" id="ARBA00025742"/>
    </source>
</evidence>
<dbReference type="PANTHER" id="PTHR42988:SF2">
    <property type="entry name" value="CYCLIC NUCLEOTIDE PHOSPHODIESTERASE CBUA0032-RELATED"/>
    <property type="match status" value="1"/>
</dbReference>
<proteinExistence type="inferred from homology"/>
<feature type="domain" description="Calcineurin-like phosphoesterase" evidence="5">
    <location>
        <begin position="15"/>
        <end position="208"/>
    </location>
</feature>
<reference evidence="6 7" key="1">
    <citation type="journal article" date="2022" name="IScience">
        <title>An ultrasensitive nanofiber-based assay for enzymatic hydrolysis and deep-sea microbial degradation of cellulose.</title>
        <authorList>
            <person name="Tsudome M."/>
            <person name="Tachioka M."/>
            <person name="Miyazaki M."/>
            <person name="Uchimura K."/>
            <person name="Tsuda M."/>
            <person name="Takaki Y."/>
            <person name="Deguchi S."/>
        </authorList>
    </citation>
    <scope>NUCLEOTIDE SEQUENCE [LARGE SCALE GENOMIC DNA]</scope>
    <source>
        <strain evidence="6 7">GE09</strain>
    </source>
</reference>
<dbReference type="PANTHER" id="PTHR42988">
    <property type="entry name" value="PHOSPHOHYDROLASE"/>
    <property type="match status" value="1"/>
</dbReference>
<dbReference type="InterPro" id="IPR026575">
    <property type="entry name" value="GpdQ/CpdA-like"/>
</dbReference>
<dbReference type="Gene3D" id="3.60.21.10">
    <property type="match status" value="1"/>
</dbReference>
<dbReference type="CDD" id="cd07402">
    <property type="entry name" value="MPP_GpdQ"/>
    <property type="match status" value="1"/>
</dbReference>
<dbReference type="InterPro" id="IPR050884">
    <property type="entry name" value="CNP_phosphodiesterase-III"/>
</dbReference>
<dbReference type="SUPFAM" id="SSF56300">
    <property type="entry name" value="Metallo-dependent phosphatases"/>
    <property type="match status" value="1"/>
</dbReference>
<dbReference type="AlphaFoldDB" id="A0AAN1WJH4"/>
<gene>
    <name evidence="6" type="ORF">MARGE09_P2982</name>
</gene>
<keyword evidence="3" id="KW-0408">Iron</keyword>
<evidence type="ECO:0000313" key="7">
    <source>
        <dbReference type="Proteomes" id="UP001320119"/>
    </source>
</evidence>
<evidence type="ECO:0000256" key="1">
    <source>
        <dbReference type="ARBA" id="ARBA00022723"/>
    </source>
</evidence>
<dbReference type="EC" id="3.1.4.53" evidence="6"/>
<dbReference type="Proteomes" id="UP001320119">
    <property type="component" value="Chromosome"/>
</dbReference>
<dbReference type="GO" id="GO:0004115">
    <property type="term" value="F:3',5'-cyclic-AMP phosphodiesterase activity"/>
    <property type="evidence" value="ECO:0007669"/>
    <property type="project" value="UniProtKB-EC"/>
</dbReference>
<organism evidence="6 7">
    <name type="scientific">Marinagarivorans cellulosilyticus</name>
    <dbReference type="NCBI Taxonomy" id="2721545"/>
    <lineage>
        <taxon>Bacteria</taxon>
        <taxon>Pseudomonadati</taxon>
        <taxon>Pseudomonadota</taxon>
        <taxon>Gammaproteobacteria</taxon>
        <taxon>Cellvibrionales</taxon>
        <taxon>Cellvibrionaceae</taxon>
        <taxon>Marinagarivorans</taxon>
    </lineage>
</organism>
<protein>
    <submittedName>
        <fullName evidence="6">3',5'-cyclic-AMP phosphodiesterase</fullName>
        <ecNumber evidence="6">3.1.4.53</ecNumber>
    </submittedName>
</protein>
<dbReference type="InterPro" id="IPR004843">
    <property type="entry name" value="Calcineurin-like_PHP"/>
</dbReference>
<keyword evidence="7" id="KW-1185">Reference proteome</keyword>
<name>A0AAN1WJH4_9GAMM</name>
<accession>A0AAN1WJH4</accession>
<dbReference type="NCBIfam" id="NF008359">
    <property type="entry name" value="PRK11148.1"/>
    <property type="match status" value="1"/>
</dbReference>
<dbReference type="GO" id="GO:0046872">
    <property type="term" value="F:metal ion binding"/>
    <property type="evidence" value="ECO:0007669"/>
    <property type="project" value="UniProtKB-KW"/>
</dbReference>
<evidence type="ECO:0000256" key="2">
    <source>
        <dbReference type="ARBA" id="ARBA00022801"/>
    </source>
</evidence>
<dbReference type="RefSeq" id="WP_236983354.1">
    <property type="nucleotide sequence ID" value="NZ_AP023086.1"/>
</dbReference>
<keyword evidence="1" id="KW-0479">Metal-binding</keyword>
<sequence length="277" mass="31332">MDFGANVARLPERPLRVLQITDSHLGSDSDETLLGINTEQSLRDVLTAVNEKQDASQPFDLIVATGDISNDGKRPSYQRFVNIVREYLPGMPLAWLDGNHDDPEGMRVKGVPQPLSQIVGIGDWRIILLSSRVPFEERGELPESEIHRLEKLLSIRGDSPTLIMMHHQPVPVGSAWIDQYKVANSDRFFNIIDQHPNVKGVVWGHVHQDFYMRRGELELFATPSTCVQFKPRNDDFAVDTSMPGYRVFELHDNGRINTYVNRVEGFCYVVDLSSGGY</sequence>
<evidence type="ECO:0000256" key="3">
    <source>
        <dbReference type="ARBA" id="ARBA00023004"/>
    </source>
</evidence>
<dbReference type="Pfam" id="PF00149">
    <property type="entry name" value="Metallophos"/>
    <property type="match status" value="1"/>
</dbReference>
<dbReference type="KEGG" id="marq:MARGE09_P2982"/>
<dbReference type="EMBL" id="AP023086">
    <property type="protein sequence ID" value="BCD98781.1"/>
    <property type="molecule type" value="Genomic_DNA"/>
</dbReference>
<evidence type="ECO:0000313" key="6">
    <source>
        <dbReference type="EMBL" id="BCD98781.1"/>
    </source>
</evidence>
<dbReference type="InterPro" id="IPR029052">
    <property type="entry name" value="Metallo-depent_PP-like"/>
</dbReference>
<comment type="similarity">
    <text evidence="4">Belongs to the cyclic nucleotide phosphodiesterase class-III family.</text>
</comment>